<organism evidence="1">
    <name type="scientific">Klebsiella pneumoniae</name>
    <dbReference type="NCBI Taxonomy" id="573"/>
    <lineage>
        <taxon>Bacteria</taxon>
        <taxon>Pseudomonadati</taxon>
        <taxon>Pseudomonadota</taxon>
        <taxon>Gammaproteobacteria</taxon>
        <taxon>Enterobacterales</taxon>
        <taxon>Enterobacteriaceae</taxon>
        <taxon>Klebsiella/Raoultella group</taxon>
        <taxon>Klebsiella</taxon>
        <taxon>Klebsiella pneumoniae complex</taxon>
    </lineage>
</organism>
<keyword evidence="1" id="KW-0614">Plasmid</keyword>
<accession>A0A8B0SUV2</accession>
<reference evidence="1" key="1">
    <citation type="submission" date="2020-01" db="EMBL/GenBank/DDBJ databases">
        <authorList>
            <person name="Qin S."/>
        </authorList>
    </citation>
    <scope>NUCLEOTIDE SEQUENCE</scope>
    <source>
        <strain evidence="1">CVir17-16-YZ6g</strain>
        <plasmid evidence="1">p17-15-vir-like</plasmid>
    </source>
</reference>
<protein>
    <submittedName>
        <fullName evidence="1">Uncharacterized protein</fullName>
    </submittedName>
</protein>
<evidence type="ECO:0000313" key="1">
    <source>
        <dbReference type="EMBL" id="QTX14799.1"/>
    </source>
</evidence>
<dbReference type="AlphaFoldDB" id="A0A8B0SUV2"/>
<sequence length="40" mass="4700">MKFTSFKCKNSFIINLIISMPTGSRFTRHLLYIPVFLKCC</sequence>
<proteinExistence type="predicted"/>
<geneLocation type="plasmid" evidence="1">
    <name>p17-15-vir-like</name>
</geneLocation>
<dbReference type="EMBL" id="MN956836">
    <property type="protein sequence ID" value="QTX14799.1"/>
    <property type="molecule type" value="Genomic_DNA"/>
</dbReference>
<name>A0A8B0SUV2_KLEPN</name>